<sequence length="44" mass="4407">MADGEGVMTATGQGGEGEGGTGRCSSAMIMGWHPVVSVSPDWIP</sequence>
<name>A0A7W9YKX7_9ACTN</name>
<gene>
    <name evidence="2" type="ORF">HNR23_004132</name>
</gene>
<feature type="compositionally biased region" description="Gly residues" evidence="1">
    <location>
        <begin position="12"/>
        <end position="22"/>
    </location>
</feature>
<accession>A0A7W9YKX7</accession>
<feature type="region of interest" description="Disordered" evidence="1">
    <location>
        <begin position="1"/>
        <end position="26"/>
    </location>
</feature>
<proteinExistence type="predicted"/>
<dbReference type="AlphaFoldDB" id="A0A7W9YKX7"/>
<reference evidence="2 3" key="1">
    <citation type="submission" date="2020-08" db="EMBL/GenBank/DDBJ databases">
        <title>Sequencing the genomes of 1000 actinobacteria strains.</title>
        <authorList>
            <person name="Klenk H.-P."/>
        </authorList>
    </citation>
    <scope>NUCLEOTIDE SEQUENCE [LARGE SCALE GENOMIC DNA]</scope>
    <source>
        <strain evidence="2 3">DSM 46659</strain>
    </source>
</reference>
<comment type="caution">
    <text evidence="2">The sequence shown here is derived from an EMBL/GenBank/DDBJ whole genome shotgun (WGS) entry which is preliminary data.</text>
</comment>
<evidence type="ECO:0000256" key="1">
    <source>
        <dbReference type="SAM" id="MobiDB-lite"/>
    </source>
</evidence>
<organism evidence="2 3">
    <name type="scientific">Nocardiopsis mwathae</name>
    <dbReference type="NCBI Taxonomy" id="1472723"/>
    <lineage>
        <taxon>Bacteria</taxon>
        <taxon>Bacillati</taxon>
        <taxon>Actinomycetota</taxon>
        <taxon>Actinomycetes</taxon>
        <taxon>Streptosporangiales</taxon>
        <taxon>Nocardiopsidaceae</taxon>
        <taxon>Nocardiopsis</taxon>
    </lineage>
</organism>
<keyword evidence="3" id="KW-1185">Reference proteome</keyword>
<evidence type="ECO:0000313" key="2">
    <source>
        <dbReference type="EMBL" id="MBB6174072.1"/>
    </source>
</evidence>
<protein>
    <submittedName>
        <fullName evidence="2">Uncharacterized protein</fullName>
    </submittedName>
</protein>
<dbReference type="EMBL" id="JACHDS010000001">
    <property type="protein sequence ID" value="MBB6174072.1"/>
    <property type="molecule type" value="Genomic_DNA"/>
</dbReference>
<dbReference type="Proteomes" id="UP000546642">
    <property type="component" value="Unassembled WGS sequence"/>
</dbReference>
<evidence type="ECO:0000313" key="3">
    <source>
        <dbReference type="Proteomes" id="UP000546642"/>
    </source>
</evidence>